<keyword evidence="10" id="KW-0066">ATP synthesis</keyword>
<evidence type="ECO:0000256" key="11">
    <source>
        <dbReference type="SAM" id="Phobius"/>
    </source>
</evidence>
<accession>A0A5C1D6F1</accession>
<evidence type="ECO:0000256" key="2">
    <source>
        <dbReference type="ARBA" id="ARBA00006810"/>
    </source>
</evidence>
<feature type="transmembrane region" description="Helical" evidence="11">
    <location>
        <begin position="20"/>
        <end position="37"/>
    </location>
</feature>
<name>A0A5C1D6F1_9TREM</name>
<evidence type="ECO:0000256" key="8">
    <source>
        <dbReference type="ARBA" id="ARBA00023065"/>
    </source>
</evidence>
<keyword evidence="7 11" id="KW-1133">Transmembrane helix</keyword>
<feature type="transmembrane region" description="Helical" evidence="11">
    <location>
        <begin position="88"/>
        <end position="108"/>
    </location>
</feature>
<proteinExistence type="inferred from homology"/>
<sequence length="168" mass="18770">MNVGRFIGLWDLLVQNIGKLGGLNFYGYLMIVLLFSFMCVRFPYVFGVVGLVSLLVALVFPVCVGKFWEAMWEKGVLFFSGFVPSGTPLWLAPFVCFFEIVSSLIRPVVLMLRPLLNFSIGYFLGSKVSSFVFVSLWSSGLVVLYSLYESAVVIIQWAILLGVLQTIP</sequence>
<evidence type="ECO:0000256" key="7">
    <source>
        <dbReference type="ARBA" id="ARBA00022989"/>
    </source>
</evidence>
<evidence type="ECO:0000256" key="5">
    <source>
        <dbReference type="ARBA" id="ARBA00022692"/>
    </source>
</evidence>
<dbReference type="AlphaFoldDB" id="A0A5C1D6F1"/>
<evidence type="ECO:0000256" key="6">
    <source>
        <dbReference type="ARBA" id="ARBA00022781"/>
    </source>
</evidence>
<keyword evidence="9 11" id="KW-0472">Membrane</keyword>
<dbReference type="GeneID" id="41792184"/>
<protein>
    <submittedName>
        <fullName evidence="12">ATP synthase F0 subunit 6</fullName>
    </submittedName>
</protein>
<feature type="transmembrane region" description="Helical" evidence="11">
    <location>
        <begin position="44"/>
        <end position="68"/>
    </location>
</feature>
<keyword evidence="5 11" id="KW-0812">Transmembrane</keyword>
<evidence type="ECO:0000256" key="1">
    <source>
        <dbReference type="ARBA" id="ARBA00004141"/>
    </source>
</evidence>
<evidence type="ECO:0000256" key="3">
    <source>
        <dbReference type="ARBA" id="ARBA00022448"/>
    </source>
</evidence>
<dbReference type="Pfam" id="PF00119">
    <property type="entry name" value="ATP-synt_A"/>
    <property type="match status" value="1"/>
</dbReference>
<dbReference type="InterPro" id="IPR035908">
    <property type="entry name" value="F0_ATP_A_sf"/>
</dbReference>
<dbReference type="GO" id="GO:0015986">
    <property type="term" value="P:proton motive force-driven ATP synthesis"/>
    <property type="evidence" value="ECO:0007669"/>
    <property type="project" value="InterPro"/>
</dbReference>
<evidence type="ECO:0000256" key="9">
    <source>
        <dbReference type="ARBA" id="ARBA00023136"/>
    </source>
</evidence>
<keyword evidence="4" id="KW-0138">CF(0)</keyword>
<keyword evidence="8" id="KW-0406">Ion transport</keyword>
<keyword evidence="6" id="KW-0375">Hydrogen ion transport</keyword>
<organism evidence="12">
    <name type="scientific">Postharmostomum commutatum</name>
    <dbReference type="NCBI Taxonomy" id="2336775"/>
    <lineage>
        <taxon>Eukaryota</taxon>
        <taxon>Metazoa</taxon>
        <taxon>Spiralia</taxon>
        <taxon>Lophotrochozoa</taxon>
        <taxon>Platyhelminthes</taxon>
        <taxon>Trematoda</taxon>
        <taxon>Digenea</taxon>
        <taxon>Diplostomida</taxon>
        <taxon>Brachylaimoidea</taxon>
        <taxon>Brachylaimidae</taxon>
        <taxon>Postharmostomum</taxon>
    </lineage>
</organism>
<evidence type="ECO:0000256" key="4">
    <source>
        <dbReference type="ARBA" id="ARBA00022547"/>
    </source>
</evidence>
<dbReference type="GO" id="GO:0045259">
    <property type="term" value="C:proton-transporting ATP synthase complex"/>
    <property type="evidence" value="ECO:0007669"/>
    <property type="project" value="UniProtKB-KW"/>
</dbReference>
<dbReference type="RefSeq" id="YP_009689307.1">
    <property type="nucleotide sequence ID" value="NC_044643.1"/>
</dbReference>
<dbReference type="Gene3D" id="1.20.120.220">
    <property type="entry name" value="ATP synthase, F0 complex, subunit A"/>
    <property type="match status" value="1"/>
</dbReference>
<comment type="subcellular location">
    <subcellularLocation>
        <location evidence="1">Membrane</location>
        <topology evidence="1">Multi-pass membrane protein</topology>
    </subcellularLocation>
</comment>
<geneLocation type="mitochondrion" evidence="12"/>
<keyword evidence="3" id="KW-0813">Transport</keyword>
<feature type="transmembrane region" description="Helical" evidence="11">
    <location>
        <begin position="115"/>
        <end position="137"/>
    </location>
</feature>
<evidence type="ECO:0000256" key="10">
    <source>
        <dbReference type="ARBA" id="ARBA00023310"/>
    </source>
</evidence>
<dbReference type="InterPro" id="IPR000568">
    <property type="entry name" value="ATP_synth_F0_asu"/>
</dbReference>
<dbReference type="GO" id="GO:0015078">
    <property type="term" value="F:proton transmembrane transporter activity"/>
    <property type="evidence" value="ECO:0007669"/>
    <property type="project" value="InterPro"/>
</dbReference>
<dbReference type="SUPFAM" id="SSF81336">
    <property type="entry name" value="F1F0 ATP synthase subunit A"/>
    <property type="match status" value="1"/>
</dbReference>
<evidence type="ECO:0000313" key="12">
    <source>
        <dbReference type="EMBL" id="QEL51323.1"/>
    </source>
</evidence>
<feature type="transmembrane region" description="Helical" evidence="11">
    <location>
        <begin position="143"/>
        <end position="164"/>
    </location>
</feature>
<gene>
    <name evidence="12" type="primary">atp6</name>
</gene>
<keyword evidence="12" id="KW-0496">Mitochondrion</keyword>
<comment type="similarity">
    <text evidence="2">Belongs to the ATPase A chain family.</text>
</comment>
<dbReference type="EMBL" id="MN200359">
    <property type="protein sequence ID" value="QEL51323.1"/>
    <property type="molecule type" value="Genomic_DNA"/>
</dbReference>
<reference evidence="12" key="1">
    <citation type="submission" date="2019-07" db="EMBL/GenBank/DDBJ databases">
        <title>The Complete Mitochondrial Genome of the Caecal Fluke of Poultry, Postharmostomum commutatum, as the First Representative from the Superfamily Brachylaimoidea.</title>
        <authorList>
            <person name="Fu Y.-T."/>
            <person name="Jin Y.-C."/>
            <person name="Liu G.-H."/>
        </authorList>
    </citation>
    <scope>NUCLEOTIDE SEQUENCE</scope>
    <source>
        <strain evidence="12">Hunan</strain>
    </source>
</reference>